<evidence type="ECO:0000256" key="1">
    <source>
        <dbReference type="SAM" id="MobiDB-lite"/>
    </source>
</evidence>
<evidence type="ECO:0000313" key="3">
    <source>
        <dbReference type="Proteomes" id="UP000694044"/>
    </source>
</evidence>
<organism evidence="2 3">
    <name type="scientific">Phytophthora pseudosyringae</name>
    <dbReference type="NCBI Taxonomy" id="221518"/>
    <lineage>
        <taxon>Eukaryota</taxon>
        <taxon>Sar</taxon>
        <taxon>Stramenopiles</taxon>
        <taxon>Oomycota</taxon>
        <taxon>Peronosporomycetes</taxon>
        <taxon>Peronosporales</taxon>
        <taxon>Peronosporaceae</taxon>
        <taxon>Phytophthora</taxon>
    </lineage>
</organism>
<comment type="caution">
    <text evidence="2">The sequence shown here is derived from an EMBL/GenBank/DDBJ whole genome shotgun (WGS) entry which is preliminary data.</text>
</comment>
<proteinExistence type="predicted"/>
<name>A0A8T1V9H5_9STRA</name>
<reference evidence="2" key="1">
    <citation type="submission" date="2021-02" db="EMBL/GenBank/DDBJ databases">
        <authorList>
            <person name="Palmer J.M."/>
        </authorList>
    </citation>
    <scope>NUCLEOTIDE SEQUENCE</scope>
    <source>
        <strain evidence="2">SCRP734</strain>
    </source>
</reference>
<sequence length="85" mass="9261">MLSVTIDEAASSCIAEACTPSNDFHRADRATGQPAATMDGQTAAPQTDVCSDGWDRAKRARQEDRDAKQARSRRVVALKYECSKD</sequence>
<dbReference type="AlphaFoldDB" id="A0A8T1V9H5"/>
<accession>A0A8T1V9H5</accession>
<keyword evidence="3" id="KW-1185">Reference proteome</keyword>
<evidence type="ECO:0000313" key="2">
    <source>
        <dbReference type="EMBL" id="KAG7376963.1"/>
    </source>
</evidence>
<feature type="region of interest" description="Disordered" evidence="1">
    <location>
        <begin position="23"/>
        <end position="52"/>
    </location>
</feature>
<feature type="compositionally biased region" description="Polar residues" evidence="1">
    <location>
        <begin position="39"/>
        <end position="49"/>
    </location>
</feature>
<dbReference type="EMBL" id="JAGDFM010000596">
    <property type="protein sequence ID" value="KAG7376963.1"/>
    <property type="molecule type" value="Genomic_DNA"/>
</dbReference>
<gene>
    <name evidence="2" type="ORF">PHYPSEUDO_012374</name>
</gene>
<dbReference type="Proteomes" id="UP000694044">
    <property type="component" value="Unassembled WGS sequence"/>
</dbReference>
<protein>
    <submittedName>
        <fullName evidence="2">Uncharacterized protein</fullName>
    </submittedName>
</protein>